<protein>
    <submittedName>
        <fullName evidence="2">Uncharacterized protein</fullName>
    </submittedName>
</protein>
<gene>
    <name evidence="2" type="ORF">GCM10011352_16660</name>
</gene>
<evidence type="ECO:0000313" key="2">
    <source>
        <dbReference type="EMBL" id="GGB91285.1"/>
    </source>
</evidence>
<dbReference type="EMBL" id="BMIJ01000003">
    <property type="protein sequence ID" value="GGB91285.1"/>
    <property type="molecule type" value="Genomic_DNA"/>
</dbReference>
<organism evidence="2 3">
    <name type="scientific">Marinobacterium zhoushanense</name>
    <dbReference type="NCBI Taxonomy" id="1679163"/>
    <lineage>
        <taxon>Bacteria</taxon>
        <taxon>Pseudomonadati</taxon>
        <taxon>Pseudomonadota</taxon>
        <taxon>Gammaproteobacteria</taxon>
        <taxon>Oceanospirillales</taxon>
        <taxon>Oceanospirillaceae</taxon>
        <taxon>Marinobacterium</taxon>
    </lineage>
</organism>
<proteinExistence type="predicted"/>
<comment type="caution">
    <text evidence="2">The sequence shown here is derived from an EMBL/GenBank/DDBJ whole genome shotgun (WGS) entry which is preliminary data.</text>
</comment>
<dbReference type="Proteomes" id="UP000629025">
    <property type="component" value="Unassembled WGS sequence"/>
</dbReference>
<sequence>MLKVNKPPLPSPVLSSNTTGKSSADSVFADILAQEAERQRRDAKEQRSSGDMLAQTAASPSEPPDAREELIKLLSMSTAERIRYLMLKDMGLTEESLAALPYDERQRIERLIEQEIRRQLGSNFDETRDLRQT</sequence>
<dbReference type="RefSeq" id="WP_188747217.1">
    <property type="nucleotide sequence ID" value="NZ_BMIJ01000003.1"/>
</dbReference>
<name>A0ABQ1K8C3_9GAMM</name>
<evidence type="ECO:0000313" key="3">
    <source>
        <dbReference type="Proteomes" id="UP000629025"/>
    </source>
</evidence>
<reference evidence="3" key="1">
    <citation type="journal article" date="2019" name="Int. J. Syst. Evol. Microbiol.">
        <title>The Global Catalogue of Microorganisms (GCM) 10K type strain sequencing project: providing services to taxonomists for standard genome sequencing and annotation.</title>
        <authorList>
            <consortium name="The Broad Institute Genomics Platform"/>
            <consortium name="The Broad Institute Genome Sequencing Center for Infectious Disease"/>
            <person name="Wu L."/>
            <person name="Ma J."/>
        </authorList>
    </citation>
    <scope>NUCLEOTIDE SEQUENCE [LARGE SCALE GENOMIC DNA]</scope>
    <source>
        <strain evidence="3">CGMCC 1.15341</strain>
    </source>
</reference>
<evidence type="ECO:0000256" key="1">
    <source>
        <dbReference type="SAM" id="MobiDB-lite"/>
    </source>
</evidence>
<keyword evidence="3" id="KW-1185">Reference proteome</keyword>
<accession>A0ABQ1K8C3</accession>
<feature type="compositionally biased region" description="Basic and acidic residues" evidence="1">
    <location>
        <begin position="35"/>
        <end position="48"/>
    </location>
</feature>
<feature type="region of interest" description="Disordered" evidence="1">
    <location>
        <begin position="1"/>
        <end position="66"/>
    </location>
</feature>
<feature type="compositionally biased region" description="Polar residues" evidence="1">
    <location>
        <begin position="13"/>
        <end position="25"/>
    </location>
</feature>